<dbReference type="InterPro" id="IPR014710">
    <property type="entry name" value="RmlC-like_jellyroll"/>
</dbReference>
<keyword evidence="4" id="KW-1185">Reference proteome</keyword>
<organism evidence="3 4">
    <name type="scientific">Arenibacterium halophilum</name>
    <dbReference type="NCBI Taxonomy" id="2583821"/>
    <lineage>
        <taxon>Bacteria</taxon>
        <taxon>Pseudomonadati</taxon>
        <taxon>Pseudomonadota</taxon>
        <taxon>Alphaproteobacteria</taxon>
        <taxon>Rhodobacterales</taxon>
        <taxon>Paracoccaceae</taxon>
        <taxon>Arenibacterium</taxon>
    </lineage>
</organism>
<comment type="caution">
    <text evidence="3">The sequence shown here is derived from an EMBL/GenBank/DDBJ whole genome shotgun (WGS) entry which is preliminary data.</text>
</comment>
<evidence type="ECO:0000256" key="1">
    <source>
        <dbReference type="SAM" id="MobiDB-lite"/>
    </source>
</evidence>
<evidence type="ECO:0000256" key="2">
    <source>
        <dbReference type="SAM" id="SignalP"/>
    </source>
</evidence>
<gene>
    <name evidence="3" type="ORF">FGK64_04985</name>
</gene>
<evidence type="ECO:0000313" key="4">
    <source>
        <dbReference type="Proteomes" id="UP001191082"/>
    </source>
</evidence>
<evidence type="ECO:0000313" key="3">
    <source>
        <dbReference type="EMBL" id="TMV15317.1"/>
    </source>
</evidence>
<dbReference type="EMBL" id="VCPC01000001">
    <property type="protein sequence ID" value="TMV15317.1"/>
    <property type="molecule type" value="Genomic_DNA"/>
</dbReference>
<evidence type="ECO:0008006" key="5">
    <source>
        <dbReference type="Google" id="ProtNLM"/>
    </source>
</evidence>
<feature type="chain" id="PRO_5046210251" description="Cysteine dioxygenase" evidence="2">
    <location>
        <begin position="26"/>
        <end position="316"/>
    </location>
</feature>
<dbReference type="SUPFAM" id="SSF51182">
    <property type="entry name" value="RmlC-like cupins"/>
    <property type="match status" value="1"/>
</dbReference>
<feature type="region of interest" description="Disordered" evidence="1">
    <location>
        <begin position="57"/>
        <end position="76"/>
    </location>
</feature>
<dbReference type="Gene3D" id="2.60.120.10">
    <property type="entry name" value="Jelly Rolls"/>
    <property type="match status" value="1"/>
</dbReference>
<dbReference type="RefSeq" id="WP_138862664.1">
    <property type="nucleotide sequence ID" value="NZ_VCPC01000001.1"/>
</dbReference>
<sequence length="316" mass="35879">MRNTRSADLTLCLLISALHLHPCTAAPSLDLFYATAAATGKQVLDVSTYVQSLRAPRRSHAPLHARQRRKISDGCKNGGPIGRALPEISARNSKLPIGPPLFEDRLSAIGPFNGRDDMIKAAEKFVSDVRAIYEREDDMETRFDQIRPLLQELLKDEELKEASKAWPFRNEPEKGYIENLLFYEDPDHKFVLNSLLKKPHESTPVHDHAHTWTLYGVLRGTETVIRFERTDVVENETPSEDHADLRKISEHQVTPGYIDFVRPYDIHVEHTGEEPVVGVIFRDQRVGGFLQNYYDADTGKIKKTKGPTQIPYDLEA</sequence>
<dbReference type="InterPro" id="IPR011051">
    <property type="entry name" value="RmlC_Cupin_sf"/>
</dbReference>
<accession>A0ABY2XFF3</accession>
<protein>
    <recommendedName>
        <fullName evidence="5">Cysteine dioxygenase</fullName>
    </recommendedName>
</protein>
<feature type="signal peptide" evidence="2">
    <location>
        <begin position="1"/>
        <end position="25"/>
    </location>
</feature>
<name>A0ABY2XFF3_9RHOB</name>
<dbReference type="Proteomes" id="UP001191082">
    <property type="component" value="Unassembled WGS sequence"/>
</dbReference>
<proteinExistence type="predicted"/>
<keyword evidence="2" id="KW-0732">Signal</keyword>
<reference evidence="3 4" key="1">
    <citation type="submission" date="2019-05" db="EMBL/GenBank/DDBJ databases">
        <title>Marivita sp. nov. isolated from sea sediment.</title>
        <authorList>
            <person name="Kim W."/>
        </authorList>
    </citation>
    <scope>NUCLEOTIDE SEQUENCE [LARGE SCALE GENOMIC DNA]</scope>
    <source>
        <strain evidence="3 4">CAU 1492</strain>
    </source>
</reference>
<feature type="compositionally biased region" description="Basic residues" evidence="1">
    <location>
        <begin position="57"/>
        <end position="69"/>
    </location>
</feature>